<evidence type="ECO:0000256" key="5">
    <source>
        <dbReference type="ARBA" id="ARBA00023136"/>
    </source>
</evidence>
<keyword evidence="4 6" id="KW-1133">Transmembrane helix</keyword>
<dbReference type="STRING" id="535722.E4UY59"/>
<dbReference type="GO" id="GO:0005886">
    <property type="term" value="C:plasma membrane"/>
    <property type="evidence" value="ECO:0007669"/>
    <property type="project" value="TreeGrafter"/>
</dbReference>
<evidence type="ECO:0000313" key="7">
    <source>
        <dbReference type="EMBL" id="EFR02839.1"/>
    </source>
</evidence>
<comment type="subcellular location">
    <subcellularLocation>
        <location evidence="1">Membrane</location>
        <topology evidence="1">Multi-pass membrane protein</topology>
    </subcellularLocation>
</comment>
<name>E4UY59_ARTGP</name>
<keyword evidence="2" id="KW-0813">Transport</keyword>
<dbReference type="PANTHER" id="PTHR43791:SF4">
    <property type="entry name" value="PANTOTHENATE TRANSPORTER FEN2"/>
    <property type="match status" value="1"/>
</dbReference>
<keyword evidence="8" id="KW-1185">Reference proteome</keyword>
<sequence>MYFANYLYRSNLANAYVSGMKEDLNFHGNQFNLINTVFTVGYVLSQVPSNLALYRLKATGLSAGHDGGWGGLTMATAGGRSRKDSWPSASFLGLERELGKRSGIFTASGLAGTMFGGFIQTGINSSLHMKHGLPGWRWLFIVDGLVTIPIAVYGFFLFPDTPKTTRAPYLTAEDRELAVARLPSSTHDAEPTKLNFALAKRVFSTWHLYGFVILWIIAGETESFSTNSLLALYMKSHPTIKYTVAQNNNYPSGIPAVGIVSTLIWATLTDFLGGKRYLVGYWIGITGVVTSAMILAPGSSTATIFAAYYWAGSVYACQATFFAWANDVMRYKDDAWRSIVIAGMNMGSNIINAWWSIVFYPASDAPYFRSGMYAMIACSIAMAIWTGFVTYMSWREGKQRVDSEQPAEKEDIRSKEC</sequence>
<evidence type="ECO:0000256" key="4">
    <source>
        <dbReference type="ARBA" id="ARBA00022989"/>
    </source>
</evidence>
<dbReference type="VEuPathDB" id="FungiDB:MGYG_05839"/>
<evidence type="ECO:0000256" key="6">
    <source>
        <dbReference type="SAM" id="Phobius"/>
    </source>
</evidence>
<evidence type="ECO:0000256" key="2">
    <source>
        <dbReference type="ARBA" id="ARBA00022448"/>
    </source>
</evidence>
<feature type="transmembrane region" description="Helical" evidence="6">
    <location>
        <begin position="372"/>
        <end position="394"/>
    </location>
</feature>
<evidence type="ECO:0000256" key="1">
    <source>
        <dbReference type="ARBA" id="ARBA00004141"/>
    </source>
</evidence>
<feature type="transmembrane region" description="Helical" evidence="6">
    <location>
        <begin position="135"/>
        <end position="158"/>
    </location>
</feature>
<dbReference type="SUPFAM" id="SSF103473">
    <property type="entry name" value="MFS general substrate transporter"/>
    <property type="match status" value="1"/>
</dbReference>
<feature type="transmembrane region" description="Helical" evidence="6">
    <location>
        <begin position="279"/>
        <end position="296"/>
    </location>
</feature>
<gene>
    <name evidence="7" type="ORF">MGYG_05839</name>
</gene>
<dbReference type="OrthoDB" id="3639251at2759"/>
<accession>E4UY59</accession>
<dbReference type="AlphaFoldDB" id="E4UY59"/>
<dbReference type="FunCoup" id="E4UY59">
    <property type="interactions" value="12"/>
</dbReference>
<dbReference type="GeneID" id="10028529"/>
<dbReference type="GO" id="GO:0015233">
    <property type="term" value="F:pantothenate transmembrane transporter activity"/>
    <property type="evidence" value="ECO:0007669"/>
    <property type="project" value="TreeGrafter"/>
</dbReference>
<reference evidence="8" key="1">
    <citation type="journal article" date="2012" name="MBio">
        <title>Comparative genome analysis of Trichophyton rubrum and related dermatophytes reveals candidate genes involved in infection.</title>
        <authorList>
            <person name="Martinez D.A."/>
            <person name="Oliver B.G."/>
            <person name="Graeser Y."/>
            <person name="Goldberg J.M."/>
            <person name="Li W."/>
            <person name="Martinez-Rossi N.M."/>
            <person name="Monod M."/>
            <person name="Shelest E."/>
            <person name="Barton R.C."/>
            <person name="Birch E."/>
            <person name="Brakhage A.A."/>
            <person name="Chen Z."/>
            <person name="Gurr S.J."/>
            <person name="Heiman D."/>
            <person name="Heitman J."/>
            <person name="Kosti I."/>
            <person name="Rossi A."/>
            <person name="Saif S."/>
            <person name="Samalova M."/>
            <person name="Saunders C.W."/>
            <person name="Shea T."/>
            <person name="Summerbell R.C."/>
            <person name="Xu J."/>
            <person name="Young S."/>
            <person name="Zeng Q."/>
            <person name="Birren B.W."/>
            <person name="Cuomo C.A."/>
            <person name="White T.C."/>
        </authorList>
    </citation>
    <scope>NUCLEOTIDE SEQUENCE [LARGE SCALE GENOMIC DNA]</scope>
    <source>
        <strain evidence="8">ATCC MYA-4604 / CBS 118893</strain>
    </source>
</reference>
<dbReference type="eggNOG" id="KOG2533">
    <property type="taxonomic scope" value="Eukaryota"/>
</dbReference>
<dbReference type="InterPro" id="IPR011701">
    <property type="entry name" value="MFS"/>
</dbReference>
<organism evidence="8">
    <name type="scientific">Arthroderma gypseum (strain ATCC MYA-4604 / CBS 118893)</name>
    <name type="common">Microsporum gypseum</name>
    <dbReference type="NCBI Taxonomy" id="535722"/>
    <lineage>
        <taxon>Eukaryota</taxon>
        <taxon>Fungi</taxon>
        <taxon>Dikarya</taxon>
        <taxon>Ascomycota</taxon>
        <taxon>Pezizomycotina</taxon>
        <taxon>Eurotiomycetes</taxon>
        <taxon>Eurotiomycetidae</taxon>
        <taxon>Onygenales</taxon>
        <taxon>Arthrodermataceae</taxon>
        <taxon>Nannizzia</taxon>
    </lineage>
</organism>
<dbReference type="Pfam" id="PF07690">
    <property type="entry name" value="MFS_1"/>
    <property type="match status" value="1"/>
</dbReference>
<dbReference type="HOGENOM" id="CLU_001265_4_3_1"/>
<keyword evidence="5 6" id="KW-0472">Membrane</keyword>
<dbReference type="EMBL" id="DS989825">
    <property type="protein sequence ID" value="EFR02839.1"/>
    <property type="molecule type" value="Genomic_DNA"/>
</dbReference>
<dbReference type="RefSeq" id="XP_003173250.1">
    <property type="nucleotide sequence ID" value="XM_003173202.1"/>
</dbReference>
<feature type="transmembrane region" description="Helical" evidence="6">
    <location>
        <begin position="208"/>
        <end position="233"/>
    </location>
</feature>
<feature type="transmembrane region" description="Helical" evidence="6">
    <location>
        <begin position="308"/>
        <end position="326"/>
    </location>
</feature>
<feature type="transmembrane region" description="Helical" evidence="6">
    <location>
        <begin position="338"/>
        <end position="360"/>
    </location>
</feature>
<dbReference type="InterPro" id="IPR036259">
    <property type="entry name" value="MFS_trans_sf"/>
</dbReference>
<dbReference type="GO" id="GO:0098717">
    <property type="term" value="P:pantothenate import across plasma membrane"/>
    <property type="evidence" value="ECO:0007669"/>
    <property type="project" value="TreeGrafter"/>
</dbReference>
<keyword evidence="3 6" id="KW-0812">Transmembrane</keyword>
<proteinExistence type="predicted"/>
<evidence type="ECO:0000256" key="3">
    <source>
        <dbReference type="ARBA" id="ARBA00022692"/>
    </source>
</evidence>
<dbReference type="Gene3D" id="1.20.1250.20">
    <property type="entry name" value="MFS general substrate transporter like domains"/>
    <property type="match status" value="1"/>
</dbReference>
<dbReference type="FunFam" id="1.20.1250.20:FF:000386">
    <property type="entry name" value="MFS general substrate transporter"/>
    <property type="match status" value="1"/>
</dbReference>
<dbReference type="InParanoid" id="E4UY59"/>
<evidence type="ECO:0000313" key="8">
    <source>
        <dbReference type="Proteomes" id="UP000002669"/>
    </source>
</evidence>
<feature type="transmembrane region" description="Helical" evidence="6">
    <location>
        <begin position="104"/>
        <end position="123"/>
    </location>
</feature>
<dbReference type="OMA" id="FTTWYWW"/>
<protein>
    <submittedName>
        <fullName evidence="7">Pantothenate transporter liz1</fullName>
    </submittedName>
</protein>
<dbReference type="PANTHER" id="PTHR43791">
    <property type="entry name" value="PERMEASE-RELATED"/>
    <property type="match status" value="1"/>
</dbReference>
<feature type="transmembrane region" description="Helical" evidence="6">
    <location>
        <begin position="253"/>
        <end position="272"/>
    </location>
</feature>
<dbReference type="Proteomes" id="UP000002669">
    <property type="component" value="Unassembled WGS sequence"/>
</dbReference>